<organism evidence="1 2">
    <name type="scientific">Providencia rettgeri</name>
    <dbReference type="NCBI Taxonomy" id="587"/>
    <lineage>
        <taxon>Bacteria</taxon>
        <taxon>Pseudomonadati</taxon>
        <taxon>Pseudomonadota</taxon>
        <taxon>Gammaproteobacteria</taxon>
        <taxon>Enterobacterales</taxon>
        <taxon>Morganellaceae</taxon>
        <taxon>Providencia</taxon>
    </lineage>
</organism>
<accession>A0A379FP95</accession>
<gene>
    <name evidence="1" type="ORF">NCTC11801_01510</name>
</gene>
<dbReference type="Proteomes" id="UP000254208">
    <property type="component" value="Unassembled WGS sequence"/>
</dbReference>
<dbReference type="Pfam" id="PF06675">
    <property type="entry name" value="DUF1177"/>
    <property type="match status" value="1"/>
</dbReference>
<dbReference type="EMBL" id="UGTZ01000001">
    <property type="protein sequence ID" value="SUC30580.1"/>
    <property type="molecule type" value="Genomic_DNA"/>
</dbReference>
<reference evidence="1 2" key="1">
    <citation type="submission" date="2018-06" db="EMBL/GenBank/DDBJ databases">
        <authorList>
            <consortium name="Pathogen Informatics"/>
            <person name="Doyle S."/>
        </authorList>
    </citation>
    <scope>NUCLEOTIDE SEQUENCE [LARGE SCALE GENOMIC DNA]</scope>
    <source>
        <strain evidence="1 2">NCTC11801</strain>
    </source>
</reference>
<dbReference type="AlphaFoldDB" id="A0A379FP95"/>
<sequence length="314" mass="34145">MSLNYLSQVYDLLDIPDVDGEKMAALLHSVGSNDAIITVTSIPYESPEDISQLCHFIKVLIPGSEGKHRGGTYPTLGIIGRLGAQQAQPNRIGIVSDADGSIVAFASAMKLLDMAAKGQRLKGDVIITSHIATHVSITPHDPVDFMGMPVSSNTMNQYEVDEQMDAILSIDTSKGNSLIKQRGIAISPTAMQGYILRVAPDLVRLLEYATGDVAKTFPITTQDISPYDNGVYHFNSIMQPHIATQAPVVGLAITAKSIVPGSETGASYESELIDATRFTVEVAKQFCWDKIRFYQQDEYEILYDLYGSLAQIQG</sequence>
<name>A0A379FP95_PRORE</name>
<dbReference type="InterPro" id="IPR009561">
    <property type="entry name" value="DUF1177"/>
</dbReference>
<dbReference type="RefSeq" id="WP_115166904.1">
    <property type="nucleotide sequence ID" value="NZ_ABEXOC020000009.1"/>
</dbReference>
<dbReference type="GeneID" id="93672501"/>
<evidence type="ECO:0000313" key="2">
    <source>
        <dbReference type="Proteomes" id="UP000254208"/>
    </source>
</evidence>
<evidence type="ECO:0000313" key="1">
    <source>
        <dbReference type="EMBL" id="SUC30580.1"/>
    </source>
</evidence>
<proteinExistence type="predicted"/>
<protein>
    <submittedName>
        <fullName evidence="1">Protein of uncharacterized function (DUF1177)</fullName>
    </submittedName>
</protein>